<comment type="similarity">
    <text evidence="2">To endonucleases of group I introns of fungi and phage.</text>
</comment>
<dbReference type="InterPro" id="IPR035901">
    <property type="entry name" value="GIY-YIG_endonuc_sf"/>
</dbReference>
<dbReference type="SMART" id="SM00465">
    <property type="entry name" value="GIYc"/>
    <property type="match status" value="1"/>
</dbReference>
<proteinExistence type="predicted"/>
<feature type="domain" description="GIY-YIG" evidence="5">
    <location>
        <begin position="2"/>
        <end position="85"/>
    </location>
</feature>
<reference evidence="6 7" key="1">
    <citation type="submission" date="2019-01" db="EMBL/GenBank/DDBJ databases">
        <title>Still something new to discover - new insights into E. coli phage diversity and taxonomy.</title>
        <authorList>
            <person name="Korf I.H.E."/>
            <person name="Adriaennsens E."/>
            <person name="Dreiseikelmann B."/>
            <person name="Kropinski A."/>
            <person name="Nimtz M."/>
            <person name="Meier-Kolthoff J.P."/>
            <person name="Rohde M."/>
            <person name="van Raaij M."/>
            <person name="Wittmann J."/>
        </authorList>
    </citation>
    <scope>NUCLEOTIDE SEQUENCE [LARGE SCALE GENOMIC DNA]</scope>
</reference>
<dbReference type="Pfam" id="PF01541">
    <property type="entry name" value="GIY-YIG"/>
    <property type="match status" value="1"/>
</dbReference>
<comment type="cofactor">
    <cofactor evidence="1">
        <name>Mg(2+)</name>
        <dbReference type="ChEBI" id="CHEBI:18420"/>
    </cofactor>
</comment>
<dbReference type="Pfam" id="PF07460">
    <property type="entry name" value="NUMOD3"/>
    <property type="match status" value="1"/>
</dbReference>
<keyword evidence="6" id="KW-0540">Nuclease</keyword>
<dbReference type="GO" id="GO:0004519">
    <property type="term" value="F:endonuclease activity"/>
    <property type="evidence" value="ECO:0007669"/>
    <property type="project" value="UniProtKB-KW"/>
</dbReference>
<dbReference type="Proteomes" id="UP000301629">
    <property type="component" value="Segment"/>
</dbReference>
<dbReference type="InterPro" id="IPR000305">
    <property type="entry name" value="GIY-YIG_endonuc"/>
</dbReference>
<feature type="region of interest" description="Disordered" evidence="4">
    <location>
        <begin position="212"/>
        <end position="240"/>
    </location>
</feature>
<keyword evidence="3" id="KW-0460">Magnesium</keyword>
<evidence type="ECO:0000313" key="6">
    <source>
        <dbReference type="EMBL" id="QBQ77731.1"/>
    </source>
</evidence>
<dbReference type="SUPFAM" id="SSF82771">
    <property type="entry name" value="GIY-YIG endonuclease"/>
    <property type="match status" value="1"/>
</dbReference>
<evidence type="ECO:0000256" key="3">
    <source>
        <dbReference type="ARBA" id="ARBA00022842"/>
    </source>
</evidence>
<organism evidence="6 7">
    <name type="scientific">Escherichia phage vB_EcoM_WFbE185</name>
    <dbReference type="NCBI Taxonomy" id="2508199"/>
    <lineage>
        <taxon>Viruses</taxon>
        <taxon>Duplodnaviria</taxon>
        <taxon>Heunggongvirae</taxon>
        <taxon>Uroviricota</taxon>
        <taxon>Caudoviricetes</taxon>
        <taxon>Pantevenvirales</taxon>
        <taxon>Straboviridae</taxon>
        <taxon>Tevenvirinae</taxon>
        <taxon>Mosigvirus</taxon>
        <taxon>Mosigvirus mar005p1</taxon>
    </lineage>
</organism>
<sequence>MEKYTVYKTTCLVNNKIYIGVHKTLKENDSYLGSGTAFKNAESKYGKDSFNKEIIKIFETKQEAYDLEAKLVTKEFIKLDTNYNLKPGGEGGWDYINENRINVNSSPETSAKISKSQKERFNNGVVPWIKGKKLPGHGIKSKETRLKNGNTFKGENNPMYGKNVKDFMSEESIIEWGNKISKSNKGKVRSDKAKENYSKAAKSRKWLIHISGKKSSTTDINDPRLNSPDWQLGRKWKTYE</sequence>
<evidence type="ECO:0000256" key="1">
    <source>
        <dbReference type="ARBA" id="ARBA00001946"/>
    </source>
</evidence>
<evidence type="ECO:0000313" key="7">
    <source>
        <dbReference type="Proteomes" id="UP000301629"/>
    </source>
</evidence>
<evidence type="ECO:0000256" key="4">
    <source>
        <dbReference type="SAM" id="MobiDB-lite"/>
    </source>
</evidence>
<accession>A0A482MUH0</accession>
<dbReference type="PROSITE" id="PS50164">
    <property type="entry name" value="GIY_YIG"/>
    <property type="match status" value="1"/>
</dbReference>
<protein>
    <submittedName>
        <fullName evidence="6">Putative intron endonuclease</fullName>
    </submittedName>
</protein>
<name>A0A482MUH0_9CAUD</name>
<gene>
    <name evidence="6" type="ORF">WFbE185_00228</name>
</gene>
<dbReference type="EMBL" id="MK373778">
    <property type="protein sequence ID" value="QBQ77731.1"/>
    <property type="molecule type" value="Genomic_DNA"/>
</dbReference>
<keyword evidence="6" id="KW-0255">Endonuclease</keyword>
<dbReference type="GO" id="GO:0003677">
    <property type="term" value="F:DNA binding"/>
    <property type="evidence" value="ECO:0007669"/>
    <property type="project" value="InterPro"/>
</dbReference>
<evidence type="ECO:0000256" key="2">
    <source>
        <dbReference type="ARBA" id="ARBA00010045"/>
    </source>
</evidence>
<dbReference type="CDD" id="cd10444">
    <property type="entry name" value="GIY-YIG_SegABCDEFG"/>
    <property type="match status" value="1"/>
</dbReference>
<keyword evidence="6" id="KW-0378">Hydrolase</keyword>
<evidence type="ECO:0000259" key="5">
    <source>
        <dbReference type="PROSITE" id="PS50164"/>
    </source>
</evidence>
<dbReference type="InterPro" id="IPR003611">
    <property type="entry name" value="NUMOD3"/>
</dbReference>